<reference evidence="1 2" key="1">
    <citation type="submission" date="2020-02" db="EMBL/GenBank/DDBJ databases">
        <title>Rhodobacter translucens sp. nov., a novel bacterium isolated from activated sludge.</title>
        <authorList>
            <person name="Liu J."/>
        </authorList>
    </citation>
    <scope>NUCLEOTIDE SEQUENCE [LARGE SCALE GENOMIC DNA]</scope>
    <source>
        <strain evidence="1 2">HX-7-19</strain>
    </source>
</reference>
<proteinExistence type="predicted"/>
<organism evidence="1 2">
    <name type="scientific">Paragemmobacter kunshanensis</name>
    <dbReference type="NCBI Taxonomy" id="2583234"/>
    <lineage>
        <taxon>Bacteria</taxon>
        <taxon>Pseudomonadati</taxon>
        <taxon>Pseudomonadota</taxon>
        <taxon>Alphaproteobacteria</taxon>
        <taxon>Rhodobacterales</taxon>
        <taxon>Paracoccaceae</taxon>
        <taxon>Paragemmobacter</taxon>
    </lineage>
</organism>
<dbReference type="Proteomes" id="UP000474758">
    <property type="component" value="Unassembled WGS sequence"/>
</dbReference>
<dbReference type="AlphaFoldDB" id="A0A6M1U8J3"/>
<name>A0A6M1U8J3_9RHOB</name>
<evidence type="ECO:0000313" key="1">
    <source>
        <dbReference type="EMBL" id="NGQ92915.1"/>
    </source>
</evidence>
<protein>
    <submittedName>
        <fullName evidence="1">Uncharacterized protein</fullName>
    </submittedName>
</protein>
<evidence type="ECO:0000313" key="2">
    <source>
        <dbReference type="Proteomes" id="UP000474758"/>
    </source>
</evidence>
<comment type="caution">
    <text evidence="1">The sequence shown here is derived from an EMBL/GenBank/DDBJ whole genome shotgun (WGS) entry which is preliminary data.</text>
</comment>
<gene>
    <name evidence="1" type="ORF">G5V65_18645</name>
</gene>
<accession>A0A6M1U8J3</accession>
<dbReference type="EMBL" id="JAALFE010000025">
    <property type="protein sequence ID" value="NGQ92915.1"/>
    <property type="molecule type" value="Genomic_DNA"/>
</dbReference>
<dbReference type="RefSeq" id="WP_165053201.1">
    <property type="nucleotide sequence ID" value="NZ_JAALFE010000025.1"/>
</dbReference>
<sequence>MWVQDNEIYRLQKQAPPWFAGGFGHCDRIADFVYWARQPFFSVDELTCLSIGFDPRQEIAKRIDAITAKDPHFQYQSVKFLIERHQLLTRQFNPNGYEKRVRPADFLRWVDRMEFEVHPDFLALLRKYHGPEQQRSPSRPLPKQDRREVDTIAQLFTAMAIDQLGYNPRSARSSVPREIAELASEMGLSISDDTVRKFLKLGASFIPDDWEPHNG</sequence>
<keyword evidence="2" id="KW-1185">Reference proteome</keyword>